<dbReference type="GO" id="GO:0000271">
    <property type="term" value="P:polysaccharide biosynthetic process"/>
    <property type="evidence" value="ECO:0007669"/>
    <property type="project" value="TreeGrafter"/>
</dbReference>
<dbReference type="PANTHER" id="PTHR30244">
    <property type="entry name" value="TRANSAMINASE"/>
    <property type="match status" value="1"/>
</dbReference>
<evidence type="ECO:0008006" key="7">
    <source>
        <dbReference type="Google" id="ProtNLM"/>
    </source>
</evidence>
<feature type="active site" description="Proton acceptor" evidence="2">
    <location>
        <position position="211"/>
    </location>
</feature>
<dbReference type="GO" id="GO:0030170">
    <property type="term" value="F:pyridoxal phosphate binding"/>
    <property type="evidence" value="ECO:0007669"/>
    <property type="project" value="TreeGrafter"/>
</dbReference>
<sequence length="402" mass="45840">MPPSFIPYSTQNITESDKDSVIKALFSSHLTQGALIEQFEKDIANYLNAKYAIAYNSATSALYAAFATLKEYVTQDKFANDSLLADSMRLKKAKDSNTYSILTTSISFVATANMMLANDIVPIFADITMDGNINPKHLESYLREDTIAICSVDYAGKSVERQKLREFARAHKILWISDSSHAFGAKFQQRFIGSDNNEEADMCIFSFHAVKPFTTCEGGALVTNNETFADSARLICSHGIIKKNHYNHDCIKLGFNFRMNELSAALGISQLLRLESFIEKREEIARFYDDYFKGNPYFYTPRIESHQITTRHLYPVLLDPKYLCDKESLIHELLQQNIGVQVHYKPIYHFSLYQTLPITYPLLRNAEDFFRAELSLPCHQNMDITLAKQVADIVLQTFAKIR</sequence>
<reference evidence="5 6" key="1">
    <citation type="submission" date="2018-04" db="EMBL/GenBank/DDBJ databases">
        <title>Novel Campyloabacter and Helicobacter Species and Strains.</title>
        <authorList>
            <person name="Mannion A.J."/>
            <person name="Shen Z."/>
            <person name="Fox J.G."/>
        </authorList>
    </citation>
    <scope>NUCLEOTIDE SEQUENCE [LARGE SCALE GENOMIC DNA]</scope>
    <source>
        <strain evidence="5 6">MIT 97-5075</strain>
    </source>
</reference>
<organism evidence="5 6">
    <name type="scientific">Helicobacter aurati</name>
    <dbReference type="NCBI Taxonomy" id="137778"/>
    <lineage>
        <taxon>Bacteria</taxon>
        <taxon>Pseudomonadati</taxon>
        <taxon>Campylobacterota</taxon>
        <taxon>Epsilonproteobacteria</taxon>
        <taxon>Campylobacterales</taxon>
        <taxon>Helicobacteraceae</taxon>
        <taxon>Helicobacter</taxon>
    </lineage>
</organism>
<dbReference type="Pfam" id="PF01041">
    <property type="entry name" value="DegT_DnrJ_EryC1"/>
    <property type="match status" value="2"/>
</dbReference>
<dbReference type="SUPFAM" id="SSF53383">
    <property type="entry name" value="PLP-dependent transferases"/>
    <property type="match status" value="1"/>
</dbReference>
<evidence type="ECO:0000256" key="2">
    <source>
        <dbReference type="PIRSR" id="PIRSR000390-1"/>
    </source>
</evidence>
<evidence type="ECO:0000256" key="4">
    <source>
        <dbReference type="RuleBase" id="RU004508"/>
    </source>
</evidence>
<dbReference type="InterPro" id="IPR015424">
    <property type="entry name" value="PyrdxlP-dep_Trfase"/>
</dbReference>
<dbReference type="InterPro" id="IPR015421">
    <property type="entry name" value="PyrdxlP-dep_Trfase_major"/>
</dbReference>
<keyword evidence="3 4" id="KW-0663">Pyridoxal phosphate</keyword>
<dbReference type="OrthoDB" id="5342089at2"/>
<dbReference type="PIRSF" id="PIRSF000390">
    <property type="entry name" value="PLP_StrS"/>
    <property type="match status" value="1"/>
</dbReference>
<dbReference type="GO" id="GO:0008483">
    <property type="term" value="F:transaminase activity"/>
    <property type="evidence" value="ECO:0007669"/>
    <property type="project" value="TreeGrafter"/>
</dbReference>
<evidence type="ECO:0000313" key="5">
    <source>
        <dbReference type="EMBL" id="RDU70716.1"/>
    </source>
</evidence>
<protein>
    <recommendedName>
        <fullName evidence="7">UDP-4-amino-4, 6-dideoxy-N-acetyl-beta-L-altrosamine transaminase</fullName>
    </recommendedName>
</protein>
<dbReference type="EMBL" id="NXLW01000017">
    <property type="protein sequence ID" value="RDU70716.1"/>
    <property type="molecule type" value="Genomic_DNA"/>
</dbReference>
<evidence type="ECO:0000256" key="3">
    <source>
        <dbReference type="PIRSR" id="PIRSR000390-2"/>
    </source>
</evidence>
<keyword evidence="6" id="KW-1185">Reference proteome</keyword>
<accession>A0A3D8J0H5</accession>
<dbReference type="Gene3D" id="3.90.1150.10">
    <property type="entry name" value="Aspartate Aminotransferase, domain 1"/>
    <property type="match status" value="1"/>
</dbReference>
<proteinExistence type="inferred from homology"/>
<dbReference type="RefSeq" id="WP_104762270.1">
    <property type="nucleotide sequence ID" value="NZ_FZPM01000003.1"/>
</dbReference>
<dbReference type="InterPro" id="IPR000653">
    <property type="entry name" value="DegT/StrS_aminotransferase"/>
</dbReference>
<evidence type="ECO:0000256" key="1">
    <source>
        <dbReference type="ARBA" id="ARBA00037999"/>
    </source>
</evidence>
<dbReference type="PANTHER" id="PTHR30244:SF34">
    <property type="entry name" value="DTDP-4-AMINO-4,6-DIDEOXYGALACTOSE TRANSAMINASE"/>
    <property type="match status" value="1"/>
</dbReference>
<evidence type="ECO:0000313" key="6">
    <source>
        <dbReference type="Proteomes" id="UP000256424"/>
    </source>
</evidence>
<comment type="caution">
    <text evidence="5">The sequence shown here is derived from an EMBL/GenBank/DDBJ whole genome shotgun (WGS) entry which is preliminary data.</text>
</comment>
<gene>
    <name evidence="5" type="ORF">CQA66_07710</name>
</gene>
<dbReference type="InterPro" id="IPR015422">
    <property type="entry name" value="PyrdxlP-dep_Trfase_small"/>
</dbReference>
<feature type="modified residue" description="N6-(pyridoxal phosphate)lysine" evidence="3">
    <location>
        <position position="211"/>
    </location>
</feature>
<comment type="similarity">
    <text evidence="1 4">Belongs to the DegT/DnrJ/EryC1 family.</text>
</comment>
<dbReference type="Proteomes" id="UP000256424">
    <property type="component" value="Unassembled WGS sequence"/>
</dbReference>
<dbReference type="CDD" id="cd00616">
    <property type="entry name" value="AHBA_syn"/>
    <property type="match status" value="1"/>
</dbReference>
<name>A0A3D8J0H5_9HELI</name>
<dbReference type="AlphaFoldDB" id="A0A3D8J0H5"/>
<dbReference type="Gene3D" id="3.40.640.10">
    <property type="entry name" value="Type I PLP-dependent aspartate aminotransferase-like (Major domain)"/>
    <property type="match status" value="1"/>
</dbReference>